<keyword evidence="5" id="KW-1185">Reference proteome</keyword>
<evidence type="ECO:0000256" key="1">
    <source>
        <dbReference type="ARBA" id="ARBA00022679"/>
    </source>
</evidence>
<proteinExistence type="predicted"/>
<protein>
    <submittedName>
        <fullName evidence="4">NDP-sugar pyrophosphorylase family protein</fullName>
    </submittedName>
</protein>
<organism evidence="4 5">
    <name type="scientific">Rhizobium viscosum</name>
    <name type="common">Arthrobacter viscosus</name>
    <dbReference type="NCBI Taxonomy" id="1673"/>
    <lineage>
        <taxon>Bacteria</taxon>
        <taxon>Pseudomonadati</taxon>
        <taxon>Pseudomonadota</taxon>
        <taxon>Alphaproteobacteria</taxon>
        <taxon>Hyphomicrobiales</taxon>
        <taxon>Rhizobiaceae</taxon>
        <taxon>Rhizobium/Agrobacterium group</taxon>
        <taxon>Rhizobium</taxon>
    </lineage>
</organism>
<feature type="domain" description="Nucleotidyl transferase" evidence="3">
    <location>
        <begin position="260"/>
        <end position="428"/>
    </location>
</feature>
<dbReference type="SUPFAM" id="SSF53448">
    <property type="entry name" value="Nucleotide-diphospho-sugar transferases"/>
    <property type="match status" value="2"/>
</dbReference>
<sequence>MIVLFPTTGTSPHFSPEDYAYPRPLIEVAGKPMILWAIENMKSLGGDTHFLFLVDQQDAVKYSYERIFDLSTNGRSEVVMLKGPTAGALCTCLMAVDRIDLTEPLVIANSDQIIDTRLASVIAEFEAAKADAGVITFETIHPRWSYVTLGDDGLVNRTSEKDVISNKAIAGFYYFREAQIFFKAATAALRHGVTVDDRYYVSSSLNEVILDGGRVVSASVPADRYHSFYNPKMIENFELNGVRRLSSAQAQRPVQLVVPAAGRGSRFAKVGFTRPKPFIDVLGRPMIQHVLENTLPPGGQPTVLLLREHLDSQADSVAELRSQGVGIVSVDQLTEGTACTVLLARQHLDEEAPLLIANSDQVVDMRIVDFIDDCMSRDLDGSILVFRDPKRDPKWSFAETDAAGFVLRVAEKQPISELATVGIYFFRRAGDFMKGALDMMVHNDRTNNEFYVCPAYNYAIRNGARIGVYEIDVRNMHGLGTPEDLTEYLQGREPVYA</sequence>
<evidence type="ECO:0000256" key="2">
    <source>
        <dbReference type="ARBA" id="ARBA00022695"/>
    </source>
</evidence>
<keyword evidence="1" id="KW-0808">Transferase</keyword>
<gene>
    <name evidence="4" type="ORF">H4W29_004356</name>
</gene>
<dbReference type="PANTHER" id="PTHR43584">
    <property type="entry name" value="NUCLEOTIDYL TRANSFERASE"/>
    <property type="match status" value="1"/>
</dbReference>
<accession>A0ABR9IVA5</accession>
<feature type="domain" description="Nucleotidyl transferase" evidence="3">
    <location>
        <begin position="20"/>
        <end position="182"/>
    </location>
</feature>
<dbReference type="Proteomes" id="UP000620262">
    <property type="component" value="Unassembled WGS sequence"/>
</dbReference>
<keyword evidence="2" id="KW-0548">Nucleotidyltransferase</keyword>
<dbReference type="EMBL" id="JADBEC010000002">
    <property type="protein sequence ID" value="MBE1507111.1"/>
    <property type="molecule type" value="Genomic_DNA"/>
</dbReference>
<dbReference type="PANTHER" id="PTHR43584:SF8">
    <property type="entry name" value="N-ACETYLMURAMATE ALPHA-1-PHOSPHATE URIDYLYLTRANSFERASE"/>
    <property type="match status" value="1"/>
</dbReference>
<dbReference type="InterPro" id="IPR050065">
    <property type="entry name" value="GlmU-like"/>
</dbReference>
<dbReference type="InterPro" id="IPR005835">
    <property type="entry name" value="NTP_transferase_dom"/>
</dbReference>
<dbReference type="RefSeq" id="WP_192730896.1">
    <property type="nucleotide sequence ID" value="NZ_BAAAVL010000004.1"/>
</dbReference>
<evidence type="ECO:0000259" key="3">
    <source>
        <dbReference type="Pfam" id="PF00483"/>
    </source>
</evidence>
<dbReference type="Gene3D" id="3.90.550.10">
    <property type="entry name" value="Spore Coat Polysaccharide Biosynthesis Protein SpsA, Chain A"/>
    <property type="match status" value="2"/>
</dbReference>
<comment type="caution">
    <text evidence="4">The sequence shown here is derived from an EMBL/GenBank/DDBJ whole genome shotgun (WGS) entry which is preliminary data.</text>
</comment>
<dbReference type="InterPro" id="IPR029044">
    <property type="entry name" value="Nucleotide-diphossugar_trans"/>
</dbReference>
<reference evidence="4 5" key="1">
    <citation type="submission" date="2020-10" db="EMBL/GenBank/DDBJ databases">
        <title>Sequencing the genomes of 1000 actinobacteria strains.</title>
        <authorList>
            <person name="Klenk H.-P."/>
        </authorList>
    </citation>
    <scope>NUCLEOTIDE SEQUENCE [LARGE SCALE GENOMIC DNA]</scope>
    <source>
        <strain evidence="4 5">DSM 7307</strain>
    </source>
</reference>
<evidence type="ECO:0000313" key="5">
    <source>
        <dbReference type="Proteomes" id="UP000620262"/>
    </source>
</evidence>
<dbReference type="CDD" id="cd04183">
    <property type="entry name" value="GT2_BcE_like"/>
    <property type="match status" value="2"/>
</dbReference>
<name>A0ABR9IVA5_RHIVS</name>
<evidence type="ECO:0000313" key="4">
    <source>
        <dbReference type="EMBL" id="MBE1507111.1"/>
    </source>
</evidence>
<dbReference type="Pfam" id="PF00483">
    <property type="entry name" value="NTP_transferase"/>
    <property type="match status" value="2"/>
</dbReference>